<protein>
    <submittedName>
        <fullName evidence="4">SWIM zinc finger domain protein</fullName>
    </submittedName>
    <submittedName>
        <fullName evidence="5">SWIM zinc finger protein</fullName>
    </submittedName>
</protein>
<dbReference type="PROSITE" id="PS50966">
    <property type="entry name" value="ZF_SWIM"/>
    <property type="match status" value="1"/>
</dbReference>
<reference evidence="4 6" key="1">
    <citation type="submission" date="2015-05" db="EMBL/GenBank/DDBJ databases">
        <title>Genome assembly of Archangium gephyra DSM 2261.</title>
        <authorList>
            <person name="Sharma G."/>
            <person name="Subramanian S."/>
        </authorList>
    </citation>
    <scope>NUCLEOTIDE SEQUENCE [LARGE SCALE GENOMIC DNA]</scope>
    <source>
        <strain evidence="4 6">DSM 2261</strain>
    </source>
</reference>
<sequence>MIPLIFDYAIPSAFTSDRERAQLGLSPNLRRPLRFHGRIREHVLSVRLALQALGELIWSDDSWASTDEYLWGVLDPVVTVHRDRVFFEAFSQDQSAYGLVIVDRGLFETEGEVECGTTNVDFTAWLWAALGEMRSSRDTWLRIENPGLEVRTEGAGGRFEQKVELPEAWVRGFLQLQGAMALPGTRLTVRPVDLVAALRFLRFSHAKVSPRALRYVFEPGQPAALVLEPWEERIVLRGAEHGYEEPRTIRTWGRRRLRLLEPLLPYAHKVDVFLKGRALPSFYAVELPGVTWVLGLTGWSGQRFSGTGSFDLLTPDAPVTPGLKERVLAVLRERQAASVEALSQAVGADKPDTSRALFHLCRAGMTVFDVQRREYRHRELFETPVDEARLFPPDARRERANALLQGGRVKVESVTPRETRKIKWLRTPEGTERREIIHRDQVVVGAVAEQSQVELVLNDEERLIFATCGCDFFLENILNQGPCEHMLALLTASAGARRDLATSAAVSPEAEALSKPPRPTEEGGSGGAGEELDGDEG</sequence>
<dbReference type="EMBL" id="CP011509">
    <property type="protein sequence ID" value="AKJ02776.1"/>
    <property type="molecule type" value="Genomic_DNA"/>
</dbReference>
<keyword evidence="1" id="KW-0862">Zinc</keyword>
<evidence type="ECO:0000256" key="2">
    <source>
        <dbReference type="SAM" id="MobiDB-lite"/>
    </source>
</evidence>
<proteinExistence type="predicted"/>
<organism evidence="4 6">
    <name type="scientific">Archangium gephyra</name>
    <dbReference type="NCBI Taxonomy" id="48"/>
    <lineage>
        <taxon>Bacteria</taxon>
        <taxon>Pseudomonadati</taxon>
        <taxon>Myxococcota</taxon>
        <taxon>Myxococcia</taxon>
        <taxon>Myxococcales</taxon>
        <taxon>Cystobacterineae</taxon>
        <taxon>Archangiaceae</taxon>
        <taxon>Archangium</taxon>
    </lineage>
</organism>
<dbReference type="RefSeq" id="WP_053066590.1">
    <property type="nucleotide sequence ID" value="NZ_CP011509.1"/>
</dbReference>
<evidence type="ECO:0000256" key="1">
    <source>
        <dbReference type="PROSITE-ProRule" id="PRU00325"/>
    </source>
</evidence>
<evidence type="ECO:0000313" key="6">
    <source>
        <dbReference type="Proteomes" id="UP000035579"/>
    </source>
</evidence>
<evidence type="ECO:0000313" key="4">
    <source>
        <dbReference type="EMBL" id="AKJ02776.1"/>
    </source>
</evidence>
<evidence type="ECO:0000259" key="3">
    <source>
        <dbReference type="PROSITE" id="PS50966"/>
    </source>
</evidence>
<dbReference type="Proteomes" id="UP000035579">
    <property type="component" value="Chromosome"/>
</dbReference>
<reference evidence="5 7" key="2">
    <citation type="submission" date="2018-08" db="EMBL/GenBank/DDBJ databases">
        <title>Genomic Encyclopedia of Archaeal and Bacterial Type Strains, Phase II (KMG-II): from individual species to whole genera.</title>
        <authorList>
            <person name="Goeker M."/>
        </authorList>
    </citation>
    <scope>NUCLEOTIDE SEQUENCE [LARGE SCALE GENOMIC DNA]</scope>
    <source>
        <strain evidence="5 7">DSM 2261</strain>
    </source>
</reference>
<keyword evidence="1" id="KW-0479">Metal-binding</keyword>
<dbReference type="Pfam" id="PF04434">
    <property type="entry name" value="SWIM"/>
    <property type="match status" value="1"/>
</dbReference>
<dbReference type="KEGG" id="age:AA314_04402"/>
<dbReference type="GO" id="GO:0008270">
    <property type="term" value="F:zinc ion binding"/>
    <property type="evidence" value="ECO:0007669"/>
    <property type="project" value="UniProtKB-KW"/>
</dbReference>
<name>A0AAC8TFP4_9BACT</name>
<accession>A0AAC8TFP4</accession>
<dbReference type="EMBL" id="QUMU01000017">
    <property type="protein sequence ID" value="REG23321.1"/>
    <property type="molecule type" value="Genomic_DNA"/>
</dbReference>
<evidence type="ECO:0000313" key="7">
    <source>
        <dbReference type="Proteomes" id="UP000256345"/>
    </source>
</evidence>
<dbReference type="AlphaFoldDB" id="A0AAC8TFP4"/>
<gene>
    <name evidence="4" type="ORF">AA314_04402</name>
    <name evidence="5" type="ORF">ATI61_117166</name>
</gene>
<keyword evidence="7" id="KW-1185">Reference proteome</keyword>
<keyword evidence="1" id="KW-0863">Zinc-finger</keyword>
<dbReference type="InterPro" id="IPR007527">
    <property type="entry name" value="Znf_SWIM"/>
</dbReference>
<feature type="region of interest" description="Disordered" evidence="2">
    <location>
        <begin position="500"/>
        <end position="537"/>
    </location>
</feature>
<feature type="domain" description="SWIM-type" evidence="3">
    <location>
        <begin position="453"/>
        <end position="494"/>
    </location>
</feature>
<evidence type="ECO:0000313" key="5">
    <source>
        <dbReference type="EMBL" id="REG23321.1"/>
    </source>
</evidence>
<dbReference type="Proteomes" id="UP000256345">
    <property type="component" value="Unassembled WGS sequence"/>
</dbReference>